<dbReference type="Pfam" id="PF01607">
    <property type="entry name" value="CBM_14"/>
    <property type="match status" value="4"/>
</dbReference>
<dbReference type="InterPro" id="IPR036508">
    <property type="entry name" value="Chitin-bd_dom_sf"/>
</dbReference>
<evidence type="ECO:0000256" key="6">
    <source>
        <dbReference type="SAM" id="MobiDB-lite"/>
    </source>
</evidence>
<protein>
    <submittedName>
        <fullName evidence="9">SFRICE_039108</fullName>
    </submittedName>
</protein>
<sequence length="326" mass="36311">MKGIALYLLCIAAAQASPICTIDMVGVMLPHPKCDHFYTCFFGSTAEQYCGDGLLFNPELQVCDWPFNVDCGDRIVPPTKLIAEKTTKIDNRSPAEICAEEGSEGLILDHEYCDKYYKCNNGKPVTMPCPPNLLWSHVFCYWADRVDCGDRIRPEGFDQEPDDGVNDNLTPAEIFCNTFGTNTIIFAHENCNQYYQCLYGKPLVLSCPANLLYDLEKGYCDWPENVNCDNRIIPNDISSGNPNDDDKVSEQVSGGNSDPSQAPAICAAENSDGILVAHENCNQFYKCSEGKPAALDCPQNLLYNPEKEYCDWPWNVDCGNRVIPSE</sequence>
<evidence type="ECO:0000256" key="4">
    <source>
        <dbReference type="ARBA" id="ARBA00023157"/>
    </source>
</evidence>
<feature type="domain" description="Chitin-binding type-2" evidence="8">
    <location>
        <begin position="95"/>
        <end position="150"/>
    </location>
</feature>
<keyword evidence="1" id="KW-0147">Chitin-binding</keyword>
<feature type="domain" description="Chitin-binding type-2" evidence="8">
    <location>
        <begin position="263"/>
        <end position="320"/>
    </location>
</feature>
<evidence type="ECO:0000256" key="1">
    <source>
        <dbReference type="ARBA" id="ARBA00022669"/>
    </source>
</evidence>
<dbReference type="GO" id="GO:0005576">
    <property type="term" value="C:extracellular region"/>
    <property type="evidence" value="ECO:0007669"/>
    <property type="project" value="InterPro"/>
</dbReference>
<keyword evidence="3" id="KW-0677">Repeat</keyword>
<dbReference type="PANTHER" id="PTHR23301:SF0">
    <property type="entry name" value="CHITIN-BINDING TYPE-2 DOMAIN-CONTAINING PROTEIN-RELATED"/>
    <property type="match status" value="1"/>
</dbReference>
<evidence type="ECO:0000313" key="9">
    <source>
        <dbReference type="EMBL" id="SOQ51158.1"/>
    </source>
</evidence>
<feature type="domain" description="Chitin-binding type-2" evidence="8">
    <location>
        <begin position="17"/>
        <end position="73"/>
    </location>
</feature>
<evidence type="ECO:0000256" key="7">
    <source>
        <dbReference type="SAM" id="SignalP"/>
    </source>
</evidence>
<accession>A0A2H1WDK8</accession>
<keyword evidence="4" id="KW-1015">Disulfide bond</keyword>
<proteinExistence type="predicted"/>
<feature type="compositionally biased region" description="Polar residues" evidence="6">
    <location>
        <begin position="250"/>
        <end position="260"/>
    </location>
</feature>
<dbReference type="PROSITE" id="PS50940">
    <property type="entry name" value="CHIT_BIND_II"/>
    <property type="match status" value="4"/>
</dbReference>
<feature type="signal peptide" evidence="7">
    <location>
        <begin position="1"/>
        <end position="16"/>
    </location>
</feature>
<evidence type="ECO:0000256" key="2">
    <source>
        <dbReference type="ARBA" id="ARBA00022729"/>
    </source>
</evidence>
<keyword evidence="2 7" id="KW-0732">Signal</keyword>
<reference evidence="9" key="1">
    <citation type="submission" date="2016-07" db="EMBL/GenBank/DDBJ databases">
        <authorList>
            <person name="Bretaudeau A."/>
        </authorList>
    </citation>
    <scope>NUCLEOTIDE SEQUENCE</scope>
    <source>
        <strain evidence="9">Rice</strain>
        <tissue evidence="9">Whole body</tissue>
    </source>
</reference>
<keyword evidence="5" id="KW-0325">Glycoprotein</keyword>
<evidence type="ECO:0000256" key="5">
    <source>
        <dbReference type="ARBA" id="ARBA00023180"/>
    </source>
</evidence>
<dbReference type="AlphaFoldDB" id="A0A2H1WDK8"/>
<name>A0A2H1WDK8_SPOFR</name>
<gene>
    <name evidence="9" type="ORF">SFRICE_039108</name>
</gene>
<dbReference type="InterPro" id="IPR051940">
    <property type="entry name" value="Chitin_bind-dev_reg"/>
</dbReference>
<dbReference type="PANTHER" id="PTHR23301">
    <property type="entry name" value="CHITIN BINDING PERITROPHIN-A"/>
    <property type="match status" value="1"/>
</dbReference>
<dbReference type="SMART" id="SM00494">
    <property type="entry name" value="ChtBD2"/>
    <property type="match status" value="4"/>
</dbReference>
<organism evidence="9">
    <name type="scientific">Spodoptera frugiperda</name>
    <name type="common">Fall armyworm</name>
    <dbReference type="NCBI Taxonomy" id="7108"/>
    <lineage>
        <taxon>Eukaryota</taxon>
        <taxon>Metazoa</taxon>
        <taxon>Ecdysozoa</taxon>
        <taxon>Arthropoda</taxon>
        <taxon>Hexapoda</taxon>
        <taxon>Insecta</taxon>
        <taxon>Pterygota</taxon>
        <taxon>Neoptera</taxon>
        <taxon>Endopterygota</taxon>
        <taxon>Lepidoptera</taxon>
        <taxon>Glossata</taxon>
        <taxon>Ditrysia</taxon>
        <taxon>Noctuoidea</taxon>
        <taxon>Noctuidae</taxon>
        <taxon>Amphipyrinae</taxon>
        <taxon>Spodoptera</taxon>
    </lineage>
</organism>
<dbReference type="SUPFAM" id="SSF57625">
    <property type="entry name" value="Invertebrate chitin-binding proteins"/>
    <property type="match status" value="4"/>
</dbReference>
<feature type="chain" id="PRO_5013836825" evidence="7">
    <location>
        <begin position="17"/>
        <end position="326"/>
    </location>
</feature>
<evidence type="ECO:0000256" key="3">
    <source>
        <dbReference type="ARBA" id="ARBA00022737"/>
    </source>
</evidence>
<dbReference type="GO" id="GO:0008061">
    <property type="term" value="F:chitin binding"/>
    <property type="evidence" value="ECO:0007669"/>
    <property type="project" value="UniProtKB-KW"/>
</dbReference>
<dbReference type="EMBL" id="ODYU01007945">
    <property type="protein sequence ID" value="SOQ51158.1"/>
    <property type="molecule type" value="Genomic_DNA"/>
</dbReference>
<dbReference type="InterPro" id="IPR002557">
    <property type="entry name" value="Chitin-bd_dom"/>
</dbReference>
<evidence type="ECO:0000259" key="8">
    <source>
        <dbReference type="PROSITE" id="PS50940"/>
    </source>
</evidence>
<feature type="region of interest" description="Disordered" evidence="6">
    <location>
        <begin position="236"/>
        <end position="260"/>
    </location>
</feature>
<dbReference type="Gene3D" id="2.170.140.10">
    <property type="entry name" value="Chitin binding domain"/>
    <property type="match status" value="4"/>
</dbReference>
<feature type="domain" description="Chitin-binding type-2" evidence="8">
    <location>
        <begin position="173"/>
        <end position="230"/>
    </location>
</feature>